<dbReference type="Proteomes" id="UP000422736">
    <property type="component" value="Chromosome 2"/>
</dbReference>
<proteinExistence type="predicted"/>
<dbReference type="EMBL" id="CP015055">
    <property type="protein sequence ID" value="QGN14969.1"/>
    <property type="molecule type" value="Genomic_DNA"/>
</dbReference>
<reference evidence="3 4" key="2">
    <citation type="submission" date="2019-11" db="EMBL/GenBank/DDBJ databases">
        <authorList>
            <person name="Lu H."/>
        </authorList>
    </citation>
    <scope>NUCLEOTIDE SEQUENCE [LARGE SCALE GENOMIC DNA]</scope>
    <source>
        <strain evidence="3 4">FIM1</strain>
    </source>
</reference>
<feature type="transmembrane region" description="Helical" evidence="2">
    <location>
        <begin position="33"/>
        <end position="61"/>
    </location>
</feature>
<keyword evidence="2" id="KW-1133">Transmembrane helix</keyword>
<evidence type="ECO:0000313" key="3">
    <source>
        <dbReference type="EMBL" id="QGN14969.1"/>
    </source>
</evidence>
<evidence type="ECO:0000313" key="4">
    <source>
        <dbReference type="Proteomes" id="UP000422736"/>
    </source>
</evidence>
<accession>A0ABX6EVQ7</accession>
<keyword evidence="4" id="KW-1185">Reference proteome</keyword>
<feature type="region of interest" description="Disordered" evidence="1">
    <location>
        <begin position="1"/>
        <end position="23"/>
    </location>
</feature>
<evidence type="ECO:0000256" key="1">
    <source>
        <dbReference type="SAM" id="MobiDB-lite"/>
    </source>
</evidence>
<keyword evidence="2" id="KW-0812">Transmembrane</keyword>
<gene>
    <name evidence="3" type="ORF">FIM1_1647</name>
</gene>
<sequence length="273" mass="31689">MVFPKSGRISEKTGMGSEGAHGARKRARRSHSLMLPGFFLFFFFCFFVFFSIYFFLFLSIYHNYLGRVMYTPAHDFFFRCRHRCSNPTRAPFHISCCVAAVSNFPFPSLSPLWFPCFSASLGLGHGDPLFLRHITYQEYPNTEESPRGGPRGEPSRIRGQYQRRLAYLLTEKKIVRAPRAQLATGGGGLWIRNEKQEKRMYNHNWNVNTQLELEGPCEISVETGQDKAKTERVCVRGREPRTSLWLRETFQRPLRHPEISVNVNTNTYILNFI</sequence>
<organism evidence="3 4">
    <name type="scientific">Kluyveromyces marxianus</name>
    <name type="common">Yeast</name>
    <name type="synonym">Candida kefyr</name>
    <dbReference type="NCBI Taxonomy" id="4911"/>
    <lineage>
        <taxon>Eukaryota</taxon>
        <taxon>Fungi</taxon>
        <taxon>Dikarya</taxon>
        <taxon>Ascomycota</taxon>
        <taxon>Saccharomycotina</taxon>
        <taxon>Saccharomycetes</taxon>
        <taxon>Saccharomycetales</taxon>
        <taxon>Saccharomycetaceae</taxon>
        <taxon>Kluyveromyces</taxon>
    </lineage>
</organism>
<name>A0ABX6EVQ7_KLUMA</name>
<keyword evidence="2" id="KW-0472">Membrane</keyword>
<reference evidence="3 4" key="1">
    <citation type="submission" date="2016-03" db="EMBL/GenBank/DDBJ databases">
        <title>How can Kluyveromyces marxianus grow so fast - potential evolutionary course in Saccharomyces Complex revealed by comparative genomics.</title>
        <authorList>
            <person name="Mo W."/>
            <person name="Lu W."/>
            <person name="Yang X."/>
            <person name="Qi J."/>
            <person name="Lv H."/>
        </authorList>
    </citation>
    <scope>NUCLEOTIDE SEQUENCE [LARGE SCALE GENOMIC DNA]</scope>
    <source>
        <strain evidence="3 4">FIM1</strain>
    </source>
</reference>
<evidence type="ECO:0000256" key="2">
    <source>
        <dbReference type="SAM" id="Phobius"/>
    </source>
</evidence>
<protein>
    <submittedName>
        <fullName evidence="3">Uncharacterized protein</fullName>
    </submittedName>
</protein>